<dbReference type="CDD" id="cd00093">
    <property type="entry name" value="HTH_XRE"/>
    <property type="match status" value="1"/>
</dbReference>
<dbReference type="PANTHER" id="PTHR47506">
    <property type="entry name" value="TRANSCRIPTIONAL REGULATORY PROTEIN"/>
    <property type="match status" value="1"/>
</dbReference>
<evidence type="ECO:0000256" key="3">
    <source>
        <dbReference type="ARBA" id="ARBA00023163"/>
    </source>
</evidence>
<dbReference type="EMBL" id="LWCS01000002">
    <property type="protein sequence ID" value="OAN42040.1"/>
    <property type="molecule type" value="Genomic_DNA"/>
</dbReference>
<comment type="caution">
    <text evidence="6">The sequence shown here is derived from an EMBL/GenBank/DDBJ whole genome shotgun (WGS) entry which is preliminary data.</text>
</comment>
<dbReference type="PROSITE" id="PS50977">
    <property type="entry name" value="HTH_TETR_2"/>
    <property type="match status" value="1"/>
</dbReference>
<dbReference type="GO" id="GO:0003677">
    <property type="term" value="F:DNA binding"/>
    <property type="evidence" value="ECO:0007669"/>
    <property type="project" value="UniProtKB-UniRule"/>
</dbReference>
<evidence type="ECO:0000313" key="7">
    <source>
        <dbReference type="Proteomes" id="UP000078396"/>
    </source>
</evidence>
<protein>
    <submittedName>
        <fullName evidence="6">Transcriptional regulator</fullName>
    </submittedName>
</protein>
<dbReference type="Gene3D" id="1.10.357.10">
    <property type="entry name" value="Tetracycline Repressor, domain 2"/>
    <property type="match status" value="1"/>
</dbReference>
<organism evidence="6 7">
    <name type="scientific">Mycolicibacterium iranicum</name>
    <name type="common">Mycobacterium iranicum</name>
    <dbReference type="NCBI Taxonomy" id="912594"/>
    <lineage>
        <taxon>Bacteria</taxon>
        <taxon>Bacillati</taxon>
        <taxon>Actinomycetota</taxon>
        <taxon>Actinomycetes</taxon>
        <taxon>Mycobacteriales</taxon>
        <taxon>Mycobacteriaceae</taxon>
        <taxon>Mycolicibacterium</taxon>
    </lineage>
</organism>
<dbReference type="SUPFAM" id="SSF48498">
    <property type="entry name" value="Tetracyclin repressor-like, C-terminal domain"/>
    <property type="match status" value="1"/>
</dbReference>
<dbReference type="AlphaFoldDB" id="A0A178M210"/>
<evidence type="ECO:0000256" key="1">
    <source>
        <dbReference type="ARBA" id="ARBA00023015"/>
    </source>
</evidence>
<dbReference type="SUPFAM" id="SSF46689">
    <property type="entry name" value="Homeodomain-like"/>
    <property type="match status" value="1"/>
</dbReference>
<evidence type="ECO:0000313" key="6">
    <source>
        <dbReference type="EMBL" id="OAN42040.1"/>
    </source>
</evidence>
<dbReference type="InterPro" id="IPR001647">
    <property type="entry name" value="HTH_TetR"/>
</dbReference>
<dbReference type="Proteomes" id="UP000078396">
    <property type="component" value="Unassembled WGS sequence"/>
</dbReference>
<name>A0A178M210_MYCIR</name>
<dbReference type="PANTHER" id="PTHR47506:SF1">
    <property type="entry name" value="HTH-TYPE TRANSCRIPTIONAL REGULATOR YJDC"/>
    <property type="match status" value="1"/>
</dbReference>
<dbReference type="InterPro" id="IPR009057">
    <property type="entry name" value="Homeodomain-like_sf"/>
</dbReference>
<dbReference type="InterPro" id="IPR036271">
    <property type="entry name" value="Tet_transcr_reg_TetR-rel_C_sf"/>
</dbReference>
<feature type="DNA-binding region" description="H-T-H motif" evidence="4">
    <location>
        <begin position="22"/>
        <end position="41"/>
    </location>
</feature>
<proteinExistence type="predicted"/>
<gene>
    <name evidence="6" type="ORF">A4X20_03260</name>
</gene>
<evidence type="ECO:0000256" key="2">
    <source>
        <dbReference type="ARBA" id="ARBA00023125"/>
    </source>
</evidence>
<evidence type="ECO:0000256" key="4">
    <source>
        <dbReference type="PROSITE-ProRule" id="PRU00335"/>
    </source>
</evidence>
<keyword evidence="1" id="KW-0805">Transcription regulation</keyword>
<keyword evidence="3" id="KW-0804">Transcription</keyword>
<dbReference type="PRINTS" id="PR00455">
    <property type="entry name" value="HTHTETR"/>
</dbReference>
<feature type="domain" description="HTH tetR-type" evidence="5">
    <location>
        <begin position="1"/>
        <end position="59"/>
    </location>
</feature>
<reference evidence="6 7" key="1">
    <citation type="submission" date="2016-04" db="EMBL/GenBank/DDBJ databases">
        <title>Draft Genome Sequences of Staphylococcus capitis Strain H36, S. capitis Strain H65, S. cohnii Strain H62, S. hominis Strain H69, Mycobacterium iranicum Strain H39, Plantibacter sp. Strain H53, Pseudomonas oryzihabitans Strain H72, and Microbacterium sp. Strain H83, isolated from residential settings.</title>
        <authorList>
            <person name="Lymperopoulou D."/>
            <person name="Adams R.I."/>
            <person name="Lindow S."/>
            <person name="Coil D.A."/>
            <person name="Jospin G."/>
            <person name="Eisen J.A."/>
        </authorList>
    </citation>
    <scope>NUCLEOTIDE SEQUENCE [LARGE SCALE GENOMIC DNA]</scope>
    <source>
        <strain evidence="6 7">H39</strain>
    </source>
</reference>
<dbReference type="Pfam" id="PF00440">
    <property type="entry name" value="TetR_N"/>
    <property type="match status" value="1"/>
</dbReference>
<sequence>MREQILRAARETVQSKGYAGLSYRELAKEVGIKAASIYHYFPSKADLGAAVARRYWEDAAAVLQSVAEESSDPVGALTAYPKLFRRALENGNRLCLCSFMTAEYDDLPEQVREEVQHFTDVQVTWLTTALSKAYDSPPAEVEARARSIYAAVAGAQLIARGRSDAAIYDHLIDGYRSAGLLPN</sequence>
<keyword evidence="2 4" id="KW-0238">DNA-binding</keyword>
<accession>A0A178M210</accession>
<evidence type="ECO:0000259" key="5">
    <source>
        <dbReference type="PROSITE" id="PS50977"/>
    </source>
</evidence>
<dbReference type="InterPro" id="IPR001387">
    <property type="entry name" value="Cro/C1-type_HTH"/>
</dbReference>